<feature type="transmembrane region" description="Helical" evidence="7">
    <location>
        <begin position="264"/>
        <end position="281"/>
    </location>
</feature>
<keyword evidence="5 7" id="KW-1133">Transmembrane helix</keyword>
<dbReference type="AlphaFoldDB" id="A0AAN9E5P4"/>
<feature type="transmembrane region" description="Helical" evidence="7">
    <location>
        <begin position="70"/>
        <end position="90"/>
    </location>
</feature>
<evidence type="ECO:0000256" key="1">
    <source>
        <dbReference type="ARBA" id="ARBA00004141"/>
    </source>
</evidence>
<feature type="transmembrane region" description="Helical" evidence="7">
    <location>
        <begin position="227"/>
        <end position="244"/>
    </location>
</feature>
<feature type="transmembrane region" description="Helical" evidence="7">
    <location>
        <begin position="96"/>
        <end position="116"/>
    </location>
</feature>
<evidence type="ECO:0000256" key="4">
    <source>
        <dbReference type="ARBA" id="ARBA00022692"/>
    </source>
</evidence>
<evidence type="ECO:0000256" key="6">
    <source>
        <dbReference type="ARBA" id="ARBA00023136"/>
    </source>
</evidence>
<evidence type="ECO:0000256" key="3">
    <source>
        <dbReference type="ARBA" id="ARBA00022448"/>
    </source>
</evidence>
<evidence type="ECO:0000256" key="2">
    <source>
        <dbReference type="ARBA" id="ARBA00007015"/>
    </source>
</evidence>
<evidence type="ECO:0008006" key="10">
    <source>
        <dbReference type="Google" id="ProtNLM"/>
    </source>
</evidence>
<sequence>MKKVVLGLGFWVQGFRYCPWLAVNFFLKDMLHVEPSTLQLVHNFADLAMVCKPLYGFVSDSIYIFGQHRVPYIAFGAFLQALSWTTIVFSPPSISIITASTYLFLTNLGAAIVEVANDAIVAELSKQQPLPSTTNNNQSSSSRRGTLQSFCWICTAVGAVLGNLLGGIFISSFSPLHVFFIFSIFVALQFIITILVRESSLGLQKFPYVGIRKQVSELSCALRKREIVYAISWYAFSIAITPQLNSTMFYYQTQYLEVDPSLLGLSKVFGHATMLLWGVTYNKYLKFLPSRKLASGIQAMLALFSISDYLFVGGFYRKMGLPDSLYVVVFSGFIEVLVYFKVLPFNVLIAHLCPLGCEGSIMAFLSCATALSIVVSGYLGAALTSYINVRGGDFSGLPLGYLIQATCIVVPIFWSSCIPDYDVEHEKEGEDGKMWVKRDAGYHQKSHWSEENEEFEYEFVPDNHISLEFDFIRDALNNIKEGEGIGGEVEEAETEIKCEGKTKGEGKKKAEGIGEKCEEGKAKGEGEGKGKAIGEGAEKIEAEGLERNALEESVKVEAKGEDEGFGTNGLDGTICVTLSNPHMLDCCLCYESLSFPIFQSVVKLLQVAYRVKLKRDSFLDNLIA</sequence>
<evidence type="ECO:0000256" key="7">
    <source>
        <dbReference type="SAM" id="Phobius"/>
    </source>
</evidence>
<dbReference type="PANTHER" id="PTHR31585">
    <property type="entry name" value="FOLATE-BIOPTERIN TRANSPORTER 1, CHLOROPLASTIC"/>
    <property type="match status" value="1"/>
</dbReference>
<proteinExistence type="inferred from homology"/>
<comment type="caution">
    <text evidence="8">The sequence shown here is derived from an EMBL/GenBank/DDBJ whole genome shotgun (WGS) entry which is preliminary data.</text>
</comment>
<name>A0AAN9E5P4_CROPI</name>
<evidence type="ECO:0000313" key="9">
    <source>
        <dbReference type="Proteomes" id="UP001372338"/>
    </source>
</evidence>
<dbReference type="Pfam" id="PF03092">
    <property type="entry name" value="BT1"/>
    <property type="match status" value="1"/>
</dbReference>
<feature type="transmembrane region" description="Helical" evidence="7">
    <location>
        <begin position="399"/>
        <end position="418"/>
    </location>
</feature>
<feature type="transmembrane region" description="Helical" evidence="7">
    <location>
        <begin position="361"/>
        <end position="387"/>
    </location>
</feature>
<evidence type="ECO:0000256" key="5">
    <source>
        <dbReference type="ARBA" id="ARBA00022989"/>
    </source>
</evidence>
<accession>A0AAN9E5P4</accession>
<dbReference type="Proteomes" id="UP001372338">
    <property type="component" value="Unassembled WGS sequence"/>
</dbReference>
<dbReference type="Gene3D" id="1.20.1250.20">
    <property type="entry name" value="MFS general substrate transporter like domains"/>
    <property type="match status" value="1"/>
</dbReference>
<comment type="subcellular location">
    <subcellularLocation>
        <location evidence="1">Membrane</location>
        <topology evidence="1">Multi-pass membrane protein</topology>
    </subcellularLocation>
</comment>
<feature type="transmembrane region" description="Helical" evidence="7">
    <location>
        <begin position="150"/>
        <end position="170"/>
    </location>
</feature>
<keyword evidence="3" id="KW-0813">Transport</keyword>
<organism evidence="8 9">
    <name type="scientific">Crotalaria pallida</name>
    <name type="common">Smooth rattlebox</name>
    <name type="synonym">Crotalaria striata</name>
    <dbReference type="NCBI Taxonomy" id="3830"/>
    <lineage>
        <taxon>Eukaryota</taxon>
        <taxon>Viridiplantae</taxon>
        <taxon>Streptophyta</taxon>
        <taxon>Embryophyta</taxon>
        <taxon>Tracheophyta</taxon>
        <taxon>Spermatophyta</taxon>
        <taxon>Magnoliopsida</taxon>
        <taxon>eudicotyledons</taxon>
        <taxon>Gunneridae</taxon>
        <taxon>Pentapetalae</taxon>
        <taxon>rosids</taxon>
        <taxon>fabids</taxon>
        <taxon>Fabales</taxon>
        <taxon>Fabaceae</taxon>
        <taxon>Papilionoideae</taxon>
        <taxon>50 kb inversion clade</taxon>
        <taxon>genistoids sensu lato</taxon>
        <taxon>core genistoids</taxon>
        <taxon>Crotalarieae</taxon>
        <taxon>Crotalaria</taxon>
    </lineage>
</organism>
<comment type="similarity">
    <text evidence="2">Belongs to the major facilitator superfamily. Folate-biopterin transporter (TC 2.A.71) family.</text>
</comment>
<feature type="transmembrane region" description="Helical" evidence="7">
    <location>
        <begin position="176"/>
        <end position="196"/>
    </location>
</feature>
<gene>
    <name evidence="8" type="ORF">RIF29_41051</name>
</gene>
<dbReference type="EMBL" id="JAYWIO010000008">
    <property type="protein sequence ID" value="KAK7246191.1"/>
    <property type="molecule type" value="Genomic_DNA"/>
</dbReference>
<feature type="transmembrane region" description="Helical" evidence="7">
    <location>
        <begin position="324"/>
        <end position="349"/>
    </location>
</feature>
<keyword evidence="4 7" id="KW-0812">Transmembrane</keyword>
<protein>
    <recommendedName>
        <fullName evidence="10">Folate-biopterin transporter 7</fullName>
    </recommendedName>
</protein>
<evidence type="ECO:0000313" key="8">
    <source>
        <dbReference type="EMBL" id="KAK7246191.1"/>
    </source>
</evidence>
<keyword evidence="9" id="KW-1185">Reference proteome</keyword>
<feature type="transmembrane region" description="Helical" evidence="7">
    <location>
        <begin position="293"/>
        <end position="312"/>
    </location>
</feature>
<dbReference type="GO" id="GO:0016020">
    <property type="term" value="C:membrane"/>
    <property type="evidence" value="ECO:0007669"/>
    <property type="project" value="UniProtKB-SubCell"/>
</dbReference>
<dbReference type="InterPro" id="IPR039309">
    <property type="entry name" value="BT1"/>
</dbReference>
<dbReference type="SUPFAM" id="SSF103473">
    <property type="entry name" value="MFS general substrate transporter"/>
    <property type="match status" value="1"/>
</dbReference>
<keyword evidence="6 7" id="KW-0472">Membrane</keyword>
<reference evidence="8 9" key="1">
    <citation type="submission" date="2024-01" db="EMBL/GenBank/DDBJ databases">
        <title>The genomes of 5 underutilized Papilionoideae crops provide insights into root nodulation and disease resistanc.</title>
        <authorList>
            <person name="Yuan L."/>
        </authorList>
    </citation>
    <scope>NUCLEOTIDE SEQUENCE [LARGE SCALE GENOMIC DNA]</scope>
    <source>
        <strain evidence="8">ZHUSHIDOU_FW_LH</strain>
        <tissue evidence="8">Leaf</tissue>
    </source>
</reference>
<dbReference type="CDD" id="cd17484">
    <property type="entry name" value="MFS_FBT"/>
    <property type="match status" value="1"/>
</dbReference>
<dbReference type="InterPro" id="IPR036259">
    <property type="entry name" value="MFS_trans_sf"/>
</dbReference>
<dbReference type="PANTHER" id="PTHR31585:SF2">
    <property type="entry name" value="FOLATE-BIOPTERIN TRANSPORTER 7-RELATED"/>
    <property type="match status" value="1"/>
</dbReference>